<evidence type="ECO:0000313" key="1">
    <source>
        <dbReference type="EMBL" id="KAG2268963.1"/>
    </source>
</evidence>
<keyword evidence="2" id="KW-1185">Reference proteome</keyword>
<comment type="caution">
    <text evidence="1">The sequence shown here is derived from an EMBL/GenBank/DDBJ whole genome shotgun (WGS) entry which is preliminary data.</text>
</comment>
<gene>
    <name evidence="1" type="ORF">Bca52824_063518</name>
</gene>
<dbReference type="Proteomes" id="UP000886595">
    <property type="component" value="Unassembled WGS sequence"/>
</dbReference>
<sequence>MAMWFARSRNLVSSLRQNLGLSAILIKRNHSSPRPVLQTISYLRRCFGSLHELPSRVDGSGVTA</sequence>
<proteinExistence type="predicted"/>
<protein>
    <submittedName>
        <fullName evidence="1">Uncharacterized protein</fullName>
    </submittedName>
</protein>
<reference evidence="1 2" key="1">
    <citation type="submission" date="2020-02" db="EMBL/GenBank/DDBJ databases">
        <authorList>
            <person name="Ma Q."/>
            <person name="Huang Y."/>
            <person name="Song X."/>
            <person name="Pei D."/>
        </authorList>
    </citation>
    <scope>NUCLEOTIDE SEQUENCE [LARGE SCALE GENOMIC DNA]</scope>
    <source>
        <strain evidence="1">Sxm20200214</strain>
        <tissue evidence="1">Leaf</tissue>
    </source>
</reference>
<organism evidence="1 2">
    <name type="scientific">Brassica carinata</name>
    <name type="common">Ethiopian mustard</name>
    <name type="synonym">Abyssinian cabbage</name>
    <dbReference type="NCBI Taxonomy" id="52824"/>
    <lineage>
        <taxon>Eukaryota</taxon>
        <taxon>Viridiplantae</taxon>
        <taxon>Streptophyta</taxon>
        <taxon>Embryophyta</taxon>
        <taxon>Tracheophyta</taxon>
        <taxon>Spermatophyta</taxon>
        <taxon>Magnoliopsida</taxon>
        <taxon>eudicotyledons</taxon>
        <taxon>Gunneridae</taxon>
        <taxon>Pentapetalae</taxon>
        <taxon>rosids</taxon>
        <taxon>malvids</taxon>
        <taxon>Brassicales</taxon>
        <taxon>Brassicaceae</taxon>
        <taxon>Brassiceae</taxon>
        <taxon>Brassica</taxon>
    </lineage>
</organism>
<name>A0A8X7QG93_BRACI</name>
<dbReference type="AlphaFoldDB" id="A0A8X7QG93"/>
<dbReference type="OrthoDB" id="10513737at2759"/>
<dbReference type="EMBL" id="JAAMPC010000013">
    <property type="protein sequence ID" value="KAG2268963.1"/>
    <property type="molecule type" value="Genomic_DNA"/>
</dbReference>
<evidence type="ECO:0000313" key="2">
    <source>
        <dbReference type="Proteomes" id="UP000886595"/>
    </source>
</evidence>
<accession>A0A8X7QG93</accession>